<dbReference type="EMBL" id="MPUH01001184">
    <property type="protein sequence ID" value="OMJ69554.1"/>
    <property type="molecule type" value="Genomic_DNA"/>
</dbReference>
<keyword evidence="1" id="KW-0472">Membrane</keyword>
<sequence length="206" mass="23775">MDIENEVEKHEFLYYFGPPYKTMCNFMTLKTGVILIAITDIILSLYGLIEMIGFIFTLTSDDKIVATIYFYSMLALLDIIALPLALIGLKGINKLSQKEISIYSQFKIIEFFIIAFLKFLLIKFDEDTETISIIWECLFIIFQRLIAFFLVKIVWSADIRLKHNETILVIHGEEALKLMQQQAINLSDSSSWSSSVPPYISPSYNR</sequence>
<feature type="transmembrane region" description="Helical" evidence="1">
    <location>
        <begin position="133"/>
        <end position="155"/>
    </location>
</feature>
<feature type="transmembrane region" description="Helical" evidence="1">
    <location>
        <begin position="68"/>
        <end position="89"/>
    </location>
</feature>
<dbReference type="Proteomes" id="UP000187209">
    <property type="component" value="Unassembled WGS sequence"/>
</dbReference>
<dbReference type="OrthoDB" id="324114at2759"/>
<protein>
    <submittedName>
        <fullName evidence="2">Uncharacterized protein</fullName>
    </submittedName>
</protein>
<organism evidence="2 3">
    <name type="scientific">Stentor coeruleus</name>
    <dbReference type="NCBI Taxonomy" id="5963"/>
    <lineage>
        <taxon>Eukaryota</taxon>
        <taxon>Sar</taxon>
        <taxon>Alveolata</taxon>
        <taxon>Ciliophora</taxon>
        <taxon>Postciliodesmatophora</taxon>
        <taxon>Heterotrichea</taxon>
        <taxon>Heterotrichida</taxon>
        <taxon>Stentoridae</taxon>
        <taxon>Stentor</taxon>
    </lineage>
</organism>
<dbReference type="AlphaFoldDB" id="A0A1R2AYE0"/>
<evidence type="ECO:0000313" key="2">
    <source>
        <dbReference type="EMBL" id="OMJ69554.1"/>
    </source>
</evidence>
<proteinExistence type="predicted"/>
<evidence type="ECO:0000313" key="3">
    <source>
        <dbReference type="Proteomes" id="UP000187209"/>
    </source>
</evidence>
<evidence type="ECO:0000256" key="1">
    <source>
        <dbReference type="SAM" id="Phobius"/>
    </source>
</evidence>
<reference evidence="2 3" key="1">
    <citation type="submission" date="2016-11" db="EMBL/GenBank/DDBJ databases">
        <title>The macronuclear genome of Stentor coeruleus: a giant cell with tiny introns.</title>
        <authorList>
            <person name="Slabodnick M."/>
            <person name="Ruby J.G."/>
            <person name="Reiff S.B."/>
            <person name="Swart E.C."/>
            <person name="Gosai S."/>
            <person name="Prabakaran S."/>
            <person name="Witkowska E."/>
            <person name="Larue G.E."/>
            <person name="Fisher S."/>
            <person name="Freeman R.M."/>
            <person name="Gunawardena J."/>
            <person name="Chu W."/>
            <person name="Stover N.A."/>
            <person name="Gregory B.D."/>
            <person name="Nowacki M."/>
            <person name="Derisi J."/>
            <person name="Roy S.W."/>
            <person name="Marshall W.F."/>
            <person name="Sood P."/>
        </authorList>
    </citation>
    <scope>NUCLEOTIDE SEQUENCE [LARGE SCALE GENOMIC DNA]</scope>
    <source>
        <strain evidence="2">WM001</strain>
    </source>
</reference>
<gene>
    <name evidence="2" type="ORF">SteCoe_32696</name>
</gene>
<keyword evidence="1" id="KW-1133">Transmembrane helix</keyword>
<keyword evidence="1" id="KW-0812">Transmembrane</keyword>
<accession>A0A1R2AYE0</accession>
<comment type="caution">
    <text evidence="2">The sequence shown here is derived from an EMBL/GenBank/DDBJ whole genome shotgun (WGS) entry which is preliminary data.</text>
</comment>
<name>A0A1R2AYE0_9CILI</name>
<feature type="transmembrane region" description="Helical" evidence="1">
    <location>
        <begin position="33"/>
        <end position="56"/>
    </location>
</feature>
<feature type="transmembrane region" description="Helical" evidence="1">
    <location>
        <begin position="101"/>
        <end position="121"/>
    </location>
</feature>
<keyword evidence="3" id="KW-1185">Reference proteome</keyword>